<dbReference type="FunFam" id="3.40.50.720:FF:000084">
    <property type="entry name" value="Short-chain dehydrogenase reductase"/>
    <property type="match status" value="1"/>
</dbReference>
<protein>
    <recommendedName>
        <fullName evidence="4">Ketoreductase domain-containing protein</fullName>
    </recommendedName>
</protein>
<proteinExistence type="inferred from homology"/>
<evidence type="ECO:0000256" key="2">
    <source>
        <dbReference type="ARBA" id="ARBA00023002"/>
    </source>
</evidence>
<keyword evidence="2" id="KW-0560">Oxidoreductase</keyword>
<name>A0A084SS10_9BACT</name>
<dbReference type="Pfam" id="PF00106">
    <property type="entry name" value="adh_short"/>
    <property type="match status" value="1"/>
</dbReference>
<dbReference type="CDD" id="cd05233">
    <property type="entry name" value="SDR_c"/>
    <property type="match status" value="1"/>
</dbReference>
<evidence type="ECO:0000256" key="3">
    <source>
        <dbReference type="RuleBase" id="RU000363"/>
    </source>
</evidence>
<dbReference type="AlphaFoldDB" id="A0A084SS10"/>
<evidence type="ECO:0000313" key="6">
    <source>
        <dbReference type="Proteomes" id="UP000028547"/>
    </source>
</evidence>
<dbReference type="InterPro" id="IPR020904">
    <property type="entry name" value="Sc_DH/Rdtase_CS"/>
</dbReference>
<evidence type="ECO:0000313" key="5">
    <source>
        <dbReference type="EMBL" id="KFA91245.1"/>
    </source>
</evidence>
<evidence type="ECO:0000256" key="1">
    <source>
        <dbReference type="ARBA" id="ARBA00006484"/>
    </source>
</evidence>
<gene>
    <name evidence="5" type="ORF">Q664_23125</name>
</gene>
<comment type="caution">
    <text evidence="5">The sequence shown here is derived from an EMBL/GenBank/DDBJ whole genome shotgun (WGS) entry which is preliminary data.</text>
</comment>
<dbReference type="SUPFAM" id="SSF51735">
    <property type="entry name" value="NAD(P)-binding Rossmann-fold domains"/>
    <property type="match status" value="1"/>
</dbReference>
<dbReference type="InterPro" id="IPR002347">
    <property type="entry name" value="SDR_fam"/>
</dbReference>
<dbReference type="EMBL" id="JPMI01000154">
    <property type="protein sequence ID" value="KFA91245.1"/>
    <property type="molecule type" value="Genomic_DNA"/>
</dbReference>
<dbReference type="PROSITE" id="PS00061">
    <property type="entry name" value="ADH_SHORT"/>
    <property type="match status" value="1"/>
</dbReference>
<dbReference type="PRINTS" id="PR00081">
    <property type="entry name" value="GDHRDH"/>
</dbReference>
<dbReference type="PANTHER" id="PTHR43639">
    <property type="entry name" value="OXIDOREDUCTASE, SHORT-CHAIN DEHYDROGENASE/REDUCTASE FAMILY (AFU_ORTHOLOGUE AFUA_5G02870)"/>
    <property type="match status" value="1"/>
</dbReference>
<comment type="similarity">
    <text evidence="1 3">Belongs to the short-chain dehydrogenases/reductases (SDR) family.</text>
</comment>
<feature type="domain" description="Ketoreductase" evidence="4">
    <location>
        <begin position="6"/>
        <end position="190"/>
    </location>
</feature>
<accession>A0A084SS10</accession>
<dbReference type="SMART" id="SM00822">
    <property type="entry name" value="PKS_KR"/>
    <property type="match status" value="1"/>
</dbReference>
<dbReference type="PRINTS" id="PR00080">
    <property type="entry name" value="SDRFAMILY"/>
</dbReference>
<dbReference type="InterPro" id="IPR036291">
    <property type="entry name" value="NAD(P)-bd_dom_sf"/>
</dbReference>
<reference evidence="5 6" key="1">
    <citation type="submission" date="2014-07" db="EMBL/GenBank/DDBJ databases">
        <title>Draft Genome Sequence of Gephyronic Acid Producer, Cystobacter violaceus Strain Cb vi76.</title>
        <authorList>
            <person name="Stevens D.C."/>
            <person name="Young J."/>
            <person name="Carmichael R."/>
            <person name="Tan J."/>
            <person name="Taylor R.E."/>
        </authorList>
    </citation>
    <scope>NUCLEOTIDE SEQUENCE [LARGE SCALE GENOMIC DNA]</scope>
    <source>
        <strain evidence="5 6">Cb vi76</strain>
    </source>
</reference>
<dbReference type="InterPro" id="IPR057326">
    <property type="entry name" value="KR_dom"/>
</dbReference>
<dbReference type="PANTHER" id="PTHR43639:SF1">
    <property type="entry name" value="SHORT-CHAIN DEHYDROGENASE_REDUCTASE FAMILY PROTEIN"/>
    <property type="match status" value="1"/>
</dbReference>
<dbReference type="Proteomes" id="UP000028547">
    <property type="component" value="Unassembled WGS sequence"/>
</dbReference>
<dbReference type="GO" id="GO:0016491">
    <property type="term" value="F:oxidoreductase activity"/>
    <property type="evidence" value="ECO:0007669"/>
    <property type="project" value="UniProtKB-KW"/>
</dbReference>
<evidence type="ECO:0000259" key="4">
    <source>
        <dbReference type="SMART" id="SM00822"/>
    </source>
</evidence>
<organism evidence="5 6">
    <name type="scientific">Archangium violaceum Cb vi76</name>
    <dbReference type="NCBI Taxonomy" id="1406225"/>
    <lineage>
        <taxon>Bacteria</taxon>
        <taxon>Pseudomonadati</taxon>
        <taxon>Myxococcota</taxon>
        <taxon>Myxococcia</taxon>
        <taxon>Myxococcales</taxon>
        <taxon>Cystobacterineae</taxon>
        <taxon>Archangiaceae</taxon>
        <taxon>Archangium</taxon>
    </lineage>
</organism>
<dbReference type="Gene3D" id="3.40.50.720">
    <property type="entry name" value="NAD(P)-binding Rossmann-like Domain"/>
    <property type="match status" value="1"/>
</dbReference>
<sequence length="252" mass="26262">MRFAGKSAVITGGSEGIGFAIAAGLVEEGARVVLVARREDKLEEAVRKLGSHASYVVGDVASEETAGRAVEAAVSRHGGLDLLVNNAGVLRAGVVGAFSMEDVDAMFAVNVRGTVVFTDAAVKAMSGRKGAAILNISSAAGRRPLPNIAIYGATKAAVQHLTQTWAIELAARGIRVNALCPGAIETPAFRSVAKVIPGFEQAALDVSLIKRILPAEELARHALTLLDEKEGGYVTGAIWDVDGGYQLNRFVD</sequence>